<proteinExistence type="predicted"/>
<comment type="caution">
    <text evidence="3">The sequence shown here is derived from an EMBL/GenBank/DDBJ whole genome shotgun (WGS) entry which is preliminary data.</text>
</comment>
<name>A0AAN7QEC8_9COLE</name>
<evidence type="ECO:0000256" key="1">
    <source>
        <dbReference type="SAM" id="Phobius"/>
    </source>
</evidence>
<keyword evidence="2" id="KW-0732">Signal</keyword>
<feature type="signal peptide" evidence="2">
    <location>
        <begin position="1"/>
        <end position="20"/>
    </location>
</feature>
<reference evidence="4" key="1">
    <citation type="submission" date="2023-01" db="EMBL/GenBank/DDBJ databases">
        <title>Key to firefly adult light organ development and bioluminescence: homeobox transcription factors regulate luciferase expression and transportation to peroxisome.</title>
        <authorList>
            <person name="Fu X."/>
        </authorList>
    </citation>
    <scope>NUCLEOTIDE SEQUENCE [LARGE SCALE GENOMIC DNA]</scope>
</reference>
<evidence type="ECO:0000313" key="4">
    <source>
        <dbReference type="Proteomes" id="UP001353858"/>
    </source>
</evidence>
<dbReference type="PANTHER" id="PTHR21879">
    <property type="entry name" value="FI03362P-RELATED-RELATED"/>
    <property type="match status" value="1"/>
</dbReference>
<keyword evidence="4" id="KW-1185">Reference proteome</keyword>
<dbReference type="GO" id="GO:0016020">
    <property type="term" value="C:membrane"/>
    <property type="evidence" value="ECO:0007669"/>
    <property type="project" value="TreeGrafter"/>
</dbReference>
<dbReference type="AlphaFoldDB" id="A0AAN7QEC8"/>
<protein>
    <recommendedName>
        <fullName evidence="5">Osiris 7</fullName>
    </recommendedName>
</protein>
<gene>
    <name evidence="3" type="ORF">RN001_011975</name>
</gene>
<dbReference type="Proteomes" id="UP001353858">
    <property type="component" value="Unassembled WGS sequence"/>
</dbReference>
<dbReference type="Pfam" id="PF07898">
    <property type="entry name" value="DUF1676"/>
    <property type="match status" value="1"/>
</dbReference>
<organism evidence="3 4">
    <name type="scientific">Aquatica leii</name>
    <dbReference type="NCBI Taxonomy" id="1421715"/>
    <lineage>
        <taxon>Eukaryota</taxon>
        <taxon>Metazoa</taxon>
        <taxon>Ecdysozoa</taxon>
        <taxon>Arthropoda</taxon>
        <taxon>Hexapoda</taxon>
        <taxon>Insecta</taxon>
        <taxon>Pterygota</taxon>
        <taxon>Neoptera</taxon>
        <taxon>Endopterygota</taxon>
        <taxon>Coleoptera</taxon>
        <taxon>Polyphaga</taxon>
        <taxon>Elateriformia</taxon>
        <taxon>Elateroidea</taxon>
        <taxon>Lampyridae</taxon>
        <taxon>Luciolinae</taxon>
        <taxon>Aquatica</taxon>
    </lineage>
</organism>
<dbReference type="PANTHER" id="PTHR21879:SF3">
    <property type="entry name" value="FI03378P"/>
    <property type="match status" value="1"/>
</dbReference>
<keyword evidence="1" id="KW-0472">Membrane</keyword>
<dbReference type="InterPro" id="IPR012464">
    <property type="entry name" value="DUF1676"/>
</dbReference>
<accession>A0AAN7QEC8</accession>
<evidence type="ECO:0008006" key="5">
    <source>
        <dbReference type="Google" id="ProtNLM"/>
    </source>
</evidence>
<keyword evidence="1" id="KW-0812">Transmembrane</keyword>
<keyword evidence="1" id="KW-1133">Transmembrane helix</keyword>
<feature type="transmembrane region" description="Helical" evidence="1">
    <location>
        <begin position="201"/>
        <end position="224"/>
    </location>
</feature>
<evidence type="ECO:0000256" key="2">
    <source>
        <dbReference type="SAM" id="SignalP"/>
    </source>
</evidence>
<sequence>MNSKVCCAVLGLFLVALCSAGPVVDDNSPRHIDNSVHVNEPSNIEETLMKKLNAKCTNSDVSSCMMLKLVTYFNRLLKKSSIEFGDVQITQTSAEVVTQDTSRSINTENMSEEAQLTEVVANKLWSFVKTRSLKWKVTDDADVVVSGGNGKDGSFNFGFSVKPNPSSEGDARKKKDNGLGAIVGAVALKIGLLKALAFKGLALLVGKALLVSKLALVLALVIGLKKLLSHGKYVTYEVVAHPHHEHHHDHSFSGGGHDGFGHGVHGGHGWGRSAEAAEMAYKGQKPSA</sequence>
<dbReference type="EMBL" id="JARPUR010000005">
    <property type="protein sequence ID" value="KAK4875553.1"/>
    <property type="molecule type" value="Genomic_DNA"/>
</dbReference>
<evidence type="ECO:0000313" key="3">
    <source>
        <dbReference type="EMBL" id="KAK4875553.1"/>
    </source>
</evidence>
<feature type="chain" id="PRO_5042853879" description="Osiris 7" evidence="2">
    <location>
        <begin position="21"/>
        <end position="288"/>
    </location>
</feature>